<evidence type="ECO:0000256" key="2">
    <source>
        <dbReference type="ARBA" id="ARBA00023157"/>
    </source>
</evidence>
<reference evidence="4" key="1">
    <citation type="submission" date="2025-08" db="UniProtKB">
        <authorList>
            <consortium name="Ensembl"/>
        </authorList>
    </citation>
    <scope>IDENTIFICATION</scope>
</reference>
<keyword evidence="5" id="KW-1185">Reference proteome</keyword>
<evidence type="ECO:0008006" key="6">
    <source>
        <dbReference type="Google" id="ProtNLM"/>
    </source>
</evidence>
<dbReference type="SMART" id="SM00209">
    <property type="entry name" value="TSP1"/>
    <property type="match status" value="5"/>
</dbReference>
<dbReference type="PANTHER" id="PTHR22906">
    <property type="entry name" value="PROPERDIN"/>
    <property type="match status" value="1"/>
</dbReference>
<dbReference type="InterPro" id="IPR036383">
    <property type="entry name" value="TSP1_rpt_sf"/>
</dbReference>
<name>A0A671PK79_9TELE</name>
<feature type="signal peptide" evidence="3">
    <location>
        <begin position="1"/>
        <end position="24"/>
    </location>
</feature>
<dbReference type="Pfam" id="PF00090">
    <property type="entry name" value="TSP_1"/>
    <property type="match status" value="5"/>
</dbReference>
<evidence type="ECO:0000256" key="3">
    <source>
        <dbReference type="SAM" id="SignalP"/>
    </source>
</evidence>
<proteinExistence type="predicted"/>
<keyword evidence="2" id="KW-1015">Disulfide bond</keyword>
<dbReference type="PROSITE" id="PS50092">
    <property type="entry name" value="TSP1"/>
    <property type="match status" value="5"/>
</dbReference>
<dbReference type="AlphaFoldDB" id="A0A671PK79"/>
<dbReference type="Gene3D" id="2.20.100.10">
    <property type="entry name" value="Thrombospondin type-1 (TSP1) repeat"/>
    <property type="match status" value="5"/>
</dbReference>
<evidence type="ECO:0000256" key="1">
    <source>
        <dbReference type="ARBA" id="ARBA00022737"/>
    </source>
</evidence>
<evidence type="ECO:0000313" key="5">
    <source>
        <dbReference type="Proteomes" id="UP000472260"/>
    </source>
</evidence>
<protein>
    <recommendedName>
        <fullName evidence="6">Hemicentin-1</fullName>
    </recommendedName>
</protein>
<dbReference type="PANTHER" id="PTHR22906:SF21">
    <property type="entry name" value="SEMA DOMAIN-CONTAINING PROTEIN"/>
    <property type="match status" value="1"/>
</dbReference>
<dbReference type="Ensembl" id="ENSSANT00000063252.1">
    <property type="protein sequence ID" value="ENSSANP00000059466.1"/>
    <property type="gene ID" value="ENSSANG00000029709.1"/>
</dbReference>
<dbReference type="PRINTS" id="PR01705">
    <property type="entry name" value="TSP1REPEAT"/>
</dbReference>
<keyword evidence="3" id="KW-0732">Signal</keyword>
<reference evidence="4" key="2">
    <citation type="submission" date="2025-09" db="UniProtKB">
        <authorList>
            <consortium name="Ensembl"/>
        </authorList>
    </citation>
    <scope>IDENTIFICATION</scope>
</reference>
<dbReference type="SUPFAM" id="SSF82895">
    <property type="entry name" value="TSP-1 type 1 repeat"/>
    <property type="match status" value="5"/>
</dbReference>
<sequence length="326" mass="35265">MSLIFVMCFVCVLIVFSYEFSVDGQWSEWTQWSGCDVPCGGGLMVRNRTCSNPPPKNGGRDCEGMSRQTHTCNMQTCVDGGWSSWTPWSVCSVTCGAGVKSRRRDCDRPVRGGDGDYCEGLGTEVILCSTHHCPVDGSWGSWSSWSDCDACAGVSVRQRQCNSPPARFGGLSCLGESRQRRVLQCDSVPGCHVDGSWGQWAPWLECSARCGGGVKIRTRECDNPAPQSGGRECVGSGRQQKACNTHKCRISVFSVCMMAPVDSGPWFDWSAWSACTVSCGGGSQSRSRSCRTPPCSGMRRQSKTCNTQVCLGTTNTRSALPLSSQS</sequence>
<keyword evidence="1" id="KW-0677">Repeat</keyword>
<dbReference type="InterPro" id="IPR000884">
    <property type="entry name" value="TSP1_rpt"/>
</dbReference>
<evidence type="ECO:0000313" key="4">
    <source>
        <dbReference type="Ensembl" id="ENSSANP00000059466.1"/>
    </source>
</evidence>
<dbReference type="FunFam" id="2.20.100.10:FF:000007">
    <property type="entry name" value="Thrombospondin 1"/>
    <property type="match status" value="2"/>
</dbReference>
<accession>A0A671PK79</accession>
<dbReference type="InterPro" id="IPR052065">
    <property type="entry name" value="Compl_asym_regulator"/>
</dbReference>
<dbReference type="Proteomes" id="UP000472260">
    <property type="component" value="Unassembled WGS sequence"/>
</dbReference>
<feature type="chain" id="PRO_5025560129" description="Hemicentin-1" evidence="3">
    <location>
        <begin position="25"/>
        <end position="326"/>
    </location>
</feature>
<dbReference type="FunFam" id="2.20.100.10:FF:000001">
    <property type="entry name" value="semaphorin-5A isoform X1"/>
    <property type="match status" value="1"/>
</dbReference>
<organism evidence="4 5">
    <name type="scientific">Sinocyclocheilus anshuiensis</name>
    <dbReference type="NCBI Taxonomy" id="1608454"/>
    <lineage>
        <taxon>Eukaryota</taxon>
        <taxon>Metazoa</taxon>
        <taxon>Chordata</taxon>
        <taxon>Craniata</taxon>
        <taxon>Vertebrata</taxon>
        <taxon>Euteleostomi</taxon>
        <taxon>Actinopterygii</taxon>
        <taxon>Neopterygii</taxon>
        <taxon>Teleostei</taxon>
        <taxon>Ostariophysi</taxon>
        <taxon>Cypriniformes</taxon>
        <taxon>Cyprinidae</taxon>
        <taxon>Cyprininae</taxon>
        <taxon>Sinocyclocheilus</taxon>
    </lineage>
</organism>